<dbReference type="Gene3D" id="1.20.1250.20">
    <property type="entry name" value="MFS general substrate transporter like domains"/>
    <property type="match status" value="2"/>
</dbReference>
<feature type="transmembrane region" description="Helical" evidence="6">
    <location>
        <begin position="184"/>
        <end position="202"/>
    </location>
</feature>
<feature type="domain" description="Major facilitator superfamily (MFS) profile" evidence="7">
    <location>
        <begin position="60"/>
        <end position="549"/>
    </location>
</feature>
<dbReference type="SUPFAM" id="SSF103473">
    <property type="entry name" value="MFS general substrate transporter"/>
    <property type="match status" value="1"/>
</dbReference>
<evidence type="ECO:0000259" key="7">
    <source>
        <dbReference type="PROSITE" id="PS50850"/>
    </source>
</evidence>
<dbReference type="Pfam" id="PF07690">
    <property type="entry name" value="MFS_1"/>
    <property type="match status" value="1"/>
</dbReference>
<dbReference type="EMBL" id="JAKWBI020000657">
    <property type="protein sequence ID" value="KAJ2893118.1"/>
    <property type="molecule type" value="Genomic_DNA"/>
</dbReference>
<evidence type="ECO:0000256" key="1">
    <source>
        <dbReference type="ARBA" id="ARBA00004141"/>
    </source>
</evidence>
<feature type="transmembrane region" description="Helical" evidence="6">
    <location>
        <begin position="280"/>
        <end position="300"/>
    </location>
</feature>
<feature type="transmembrane region" description="Helical" evidence="6">
    <location>
        <begin position="448"/>
        <end position="471"/>
    </location>
</feature>
<comment type="caution">
    <text evidence="8">The sequence shown here is derived from an EMBL/GenBank/DDBJ whole genome shotgun (WGS) entry which is preliminary data.</text>
</comment>
<feature type="transmembrane region" description="Helical" evidence="6">
    <location>
        <begin position="386"/>
        <end position="405"/>
    </location>
</feature>
<feature type="transmembrane region" description="Helical" evidence="6">
    <location>
        <begin position="525"/>
        <end position="544"/>
    </location>
</feature>
<dbReference type="InterPro" id="IPR020846">
    <property type="entry name" value="MFS_dom"/>
</dbReference>
<evidence type="ECO:0000256" key="3">
    <source>
        <dbReference type="ARBA" id="ARBA00022989"/>
    </source>
</evidence>
<keyword evidence="9" id="KW-1185">Reference proteome</keyword>
<feature type="transmembrane region" description="Helical" evidence="6">
    <location>
        <begin position="96"/>
        <end position="118"/>
    </location>
</feature>
<dbReference type="InterPro" id="IPR011701">
    <property type="entry name" value="MFS"/>
</dbReference>
<organism evidence="8 9">
    <name type="scientific">Zalerion maritima</name>
    <dbReference type="NCBI Taxonomy" id="339359"/>
    <lineage>
        <taxon>Eukaryota</taxon>
        <taxon>Fungi</taxon>
        <taxon>Dikarya</taxon>
        <taxon>Ascomycota</taxon>
        <taxon>Pezizomycotina</taxon>
        <taxon>Sordariomycetes</taxon>
        <taxon>Lulworthiomycetidae</taxon>
        <taxon>Lulworthiales</taxon>
        <taxon>Lulworthiaceae</taxon>
        <taxon>Zalerion</taxon>
    </lineage>
</organism>
<feature type="transmembrane region" description="Helical" evidence="6">
    <location>
        <begin position="255"/>
        <end position="274"/>
    </location>
</feature>
<feature type="region of interest" description="Disordered" evidence="5">
    <location>
        <begin position="559"/>
        <end position="587"/>
    </location>
</feature>
<evidence type="ECO:0000313" key="8">
    <source>
        <dbReference type="EMBL" id="KAJ2893118.1"/>
    </source>
</evidence>
<feature type="transmembrane region" description="Helical" evidence="6">
    <location>
        <begin position="321"/>
        <end position="347"/>
    </location>
</feature>
<keyword evidence="4 6" id="KW-0472">Membrane</keyword>
<accession>A0AAD5RGV4</accession>
<keyword evidence="3 6" id="KW-1133">Transmembrane helix</keyword>
<proteinExistence type="predicted"/>
<feature type="transmembrane region" description="Helical" evidence="6">
    <location>
        <begin position="214"/>
        <end position="234"/>
    </location>
</feature>
<gene>
    <name evidence="8" type="ORF">MKZ38_009002</name>
</gene>
<sequence length="587" mass="63097">MDMARKPVTPGFSPEDTDAGAGSFVQVDVDGAATEKPARESRSSSPTPPPFKPSRDFLLAFGSLMVVILVIAIDATSLSVALPIVSADLNGSALEAFWSGTSFLLSSTVLQPTFASLSHIFGRKYLLYVTGLFFFIGSLVAAVANNFTVILIGRTIQGCGGGGIIALVEVVVTDLVPLSQRGQWFSMISAMWSIGTVTGPLIGAGFSQNIDWRWIFWINLPAIAVGMIAVFFFLHQTSIPGGMVEKLKRFDYIGSVLFTVSSTAFLFGLTSGGVQYGWDHVAVLLPMIGGAALLVVFGWYEFKVAKEPIIERAIFNNWAMVANYIVSIFHGMILWSLLYFLVLYYQAVQGQSVVISAVSILPETLTVAPAGVIVGVVAGITLRYRWSLFSGWIITTLGCGLLLLLGPETTVVQYIFLNIPVGIGTGMLFPAMTLSIQAACKPSLNGHAAAFFSFCRAFGQAIGVALSGVIFQNGFKKELEKIPRFAALADTYSKDATAIVEAIKAMPASEDKTLLIEAYNEALKYIWYALLALSAVSMFIAFTVKSYSLVQDHVTKQGLADKEQRKSKRVNGTSDEENGGAGAMVSE</sequence>
<feature type="region of interest" description="Disordered" evidence="5">
    <location>
        <begin position="1"/>
        <end position="24"/>
    </location>
</feature>
<comment type="subcellular location">
    <subcellularLocation>
        <location evidence="1">Membrane</location>
        <topology evidence="1">Multi-pass membrane protein</topology>
    </subcellularLocation>
</comment>
<evidence type="ECO:0000256" key="4">
    <source>
        <dbReference type="ARBA" id="ARBA00023136"/>
    </source>
</evidence>
<dbReference type="PANTHER" id="PTHR23501">
    <property type="entry name" value="MAJOR FACILITATOR SUPERFAMILY"/>
    <property type="match status" value="1"/>
</dbReference>
<protein>
    <submittedName>
        <fullName evidence="8">Major facilitator superfamily transporter</fullName>
    </submittedName>
</protein>
<feature type="transmembrane region" description="Helical" evidence="6">
    <location>
        <begin position="125"/>
        <end position="144"/>
    </location>
</feature>
<dbReference type="InterPro" id="IPR036259">
    <property type="entry name" value="MFS_trans_sf"/>
</dbReference>
<evidence type="ECO:0000256" key="2">
    <source>
        <dbReference type="ARBA" id="ARBA00022692"/>
    </source>
</evidence>
<dbReference type="GO" id="GO:0022857">
    <property type="term" value="F:transmembrane transporter activity"/>
    <property type="evidence" value="ECO:0007669"/>
    <property type="project" value="InterPro"/>
</dbReference>
<dbReference type="AlphaFoldDB" id="A0AAD5RGV4"/>
<feature type="transmembrane region" description="Helical" evidence="6">
    <location>
        <begin position="411"/>
        <end position="436"/>
    </location>
</feature>
<dbReference type="GO" id="GO:0005886">
    <property type="term" value="C:plasma membrane"/>
    <property type="evidence" value="ECO:0007669"/>
    <property type="project" value="TreeGrafter"/>
</dbReference>
<reference evidence="8" key="1">
    <citation type="submission" date="2022-07" db="EMBL/GenBank/DDBJ databases">
        <title>Draft genome sequence of Zalerion maritima ATCC 34329, a (micro)plastics degrading marine fungus.</title>
        <authorList>
            <person name="Paco A."/>
            <person name="Goncalves M.F.M."/>
            <person name="Rocha-Santos T.A.P."/>
            <person name="Alves A."/>
        </authorList>
    </citation>
    <scope>NUCLEOTIDE SEQUENCE</scope>
    <source>
        <strain evidence="8">ATCC 34329</strain>
    </source>
</reference>
<evidence type="ECO:0000256" key="6">
    <source>
        <dbReference type="SAM" id="Phobius"/>
    </source>
</evidence>
<name>A0AAD5RGV4_9PEZI</name>
<evidence type="ECO:0000256" key="5">
    <source>
        <dbReference type="SAM" id="MobiDB-lite"/>
    </source>
</evidence>
<evidence type="ECO:0000313" key="9">
    <source>
        <dbReference type="Proteomes" id="UP001201980"/>
    </source>
</evidence>
<feature type="transmembrane region" description="Helical" evidence="6">
    <location>
        <begin position="57"/>
        <end position="84"/>
    </location>
</feature>
<feature type="transmembrane region" description="Helical" evidence="6">
    <location>
        <begin position="150"/>
        <end position="172"/>
    </location>
</feature>
<feature type="transmembrane region" description="Helical" evidence="6">
    <location>
        <begin position="353"/>
        <end position="379"/>
    </location>
</feature>
<dbReference type="Proteomes" id="UP001201980">
    <property type="component" value="Unassembled WGS sequence"/>
</dbReference>
<keyword evidence="2 6" id="KW-0812">Transmembrane</keyword>
<dbReference type="PROSITE" id="PS50850">
    <property type="entry name" value="MFS"/>
    <property type="match status" value="1"/>
</dbReference>
<dbReference type="PANTHER" id="PTHR23501:SF59">
    <property type="entry name" value="MAJOR FACILITATOR SUPERFAMILY (MFS) PROFILE DOMAIN-CONTAINING PROTEIN-RELATED"/>
    <property type="match status" value="1"/>
</dbReference>